<dbReference type="SUPFAM" id="SSF53756">
    <property type="entry name" value="UDP-Glycosyltransferase/glycogen phosphorylase"/>
    <property type="match status" value="1"/>
</dbReference>
<dbReference type="GO" id="GO:0016757">
    <property type="term" value="F:glycosyltransferase activity"/>
    <property type="evidence" value="ECO:0007669"/>
    <property type="project" value="InterPro"/>
</dbReference>
<evidence type="ECO:0000313" key="2">
    <source>
        <dbReference type="EMBL" id="MBD0831207.1"/>
    </source>
</evidence>
<dbReference type="AlphaFoldDB" id="A0A8J6Q852"/>
<protein>
    <submittedName>
        <fullName evidence="2">Glycosyltransferase</fullName>
    </submittedName>
</protein>
<comment type="caution">
    <text evidence="2">The sequence shown here is derived from an EMBL/GenBank/DDBJ whole genome shotgun (WGS) entry which is preliminary data.</text>
</comment>
<reference evidence="2 3" key="1">
    <citation type="submission" date="2020-09" db="EMBL/GenBank/DDBJ databases">
        <title>TT11 complete genome.</title>
        <authorList>
            <person name="Wu Z."/>
        </authorList>
    </citation>
    <scope>NUCLEOTIDE SEQUENCE [LARGE SCALE GENOMIC DNA]</scope>
    <source>
        <strain evidence="2 3">TT11</strain>
    </source>
</reference>
<dbReference type="EMBL" id="JACVXB010000001">
    <property type="protein sequence ID" value="MBD0831207.1"/>
    <property type="molecule type" value="Genomic_DNA"/>
</dbReference>
<name>A0A8J6Q852_9FLAO</name>
<sequence length="358" mass="41768">MKKNNILIVDFNGTSSVYTHYLSNSLKKNNTNVFILGKKKDDFLDVFNQTNKYLGINIGVKLLDYILNWLWLILNFKKFDRIIIQWLQLLKYTRLEVYLINFLQNRIPLVYIVHNVYPHNNNSLKIKKRYNFLYKTCINIAVQTKEIKTKILEINPYAKIFEIQHGLFFRELRDVHFNCNSNKCLLVGYVSKYKGVEDAIKIAKILSERGIGFSLEIIGFGDPSYLNELNKMVKDLNLSDKIKFISKEVNTKFLIDKIKEASMLWLPYKNISQSGVAYTSIGLGIPFVAYNVGNFKDAFGGKVAVEIVEKGNINEFSIAVEKLLVHSLTYKKNIRREFDNDLWDRNEYLIENLIKNVE</sequence>
<organism evidence="2 3">
    <name type="scientific">Aestuariibaculum sediminum</name>
    <dbReference type="NCBI Taxonomy" id="2770637"/>
    <lineage>
        <taxon>Bacteria</taxon>
        <taxon>Pseudomonadati</taxon>
        <taxon>Bacteroidota</taxon>
        <taxon>Flavobacteriia</taxon>
        <taxon>Flavobacteriales</taxon>
        <taxon>Flavobacteriaceae</taxon>
    </lineage>
</organism>
<proteinExistence type="predicted"/>
<keyword evidence="3" id="KW-1185">Reference proteome</keyword>
<dbReference type="Proteomes" id="UP000600588">
    <property type="component" value="Unassembled WGS sequence"/>
</dbReference>
<dbReference type="Gene3D" id="3.40.50.2000">
    <property type="entry name" value="Glycogen Phosphorylase B"/>
    <property type="match status" value="2"/>
</dbReference>
<gene>
    <name evidence="2" type="ORF">ICJ83_03585</name>
</gene>
<evidence type="ECO:0000313" key="3">
    <source>
        <dbReference type="Proteomes" id="UP000600588"/>
    </source>
</evidence>
<feature type="domain" description="Glycosyl transferase family 1" evidence="1">
    <location>
        <begin position="177"/>
        <end position="327"/>
    </location>
</feature>
<evidence type="ECO:0000259" key="1">
    <source>
        <dbReference type="Pfam" id="PF00534"/>
    </source>
</evidence>
<accession>A0A8J6Q852</accession>
<dbReference type="Pfam" id="PF00534">
    <property type="entry name" value="Glycos_transf_1"/>
    <property type="match status" value="1"/>
</dbReference>
<dbReference type="PANTHER" id="PTHR12526">
    <property type="entry name" value="GLYCOSYLTRANSFERASE"/>
    <property type="match status" value="1"/>
</dbReference>
<dbReference type="InterPro" id="IPR001296">
    <property type="entry name" value="Glyco_trans_1"/>
</dbReference>
<dbReference type="RefSeq" id="WP_188228973.1">
    <property type="nucleotide sequence ID" value="NZ_JACVXB010000001.1"/>
</dbReference>